<feature type="compositionally biased region" description="Basic and acidic residues" evidence="5">
    <location>
        <begin position="98"/>
        <end position="107"/>
    </location>
</feature>
<dbReference type="InterPro" id="IPR017930">
    <property type="entry name" value="Myb_dom"/>
</dbReference>
<dbReference type="PROSITE" id="PS50249">
    <property type="entry name" value="MPN"/>
    <property type="match status" value="1"/>
</dbReference>
<feature type="domain" description="SWIRM" evidence="8">
    <location>
        <begin position="374"/>
        <end position="472"/>
    </location>
</feature>
<dbReference type="InterPro" id="IPR007526">
    <property type="entry name" value="SWIRM"/>
</dbReference>
<dbReference type="InterPro" id="IPR017884">
    <property type="entry name" value="SANT_dom"/>
</dbReference>
<dbReference type="InterPro" id="IPR050242">
    <property type="entry name" value="JAMM_MPN+_peptidase_M67A"/>
</dbReference>
<keyword evidence="12" id="KW-1185">Reference proteome</keyword>
<evidence type="ECO:0000313" key="11">
    <source>
        <dbReference type="EMBL" id="ORZ24463.1"/>
    </source>
</evidence>
<dbReference type="GO" id="GO:0005634">
    <property type="term" value="C:nucleus"/>
    <property type="evidence" value="ECO:0007669"/>
    <property type="project" value="UniProtKB-ARBA"/>
</dbReference>
<feature type="compositionally biased region" description="Polar residues" evidence="5">
    <location>
        <begin position="271"/>
        <end position="284"/>
    </location>
</feature>
<dbReference type="InterPro" id="IPR009057">
    <property type="entry name" value="Homeodomain-like_sf"/>
</dbReference>
<dbReference type="CDD" id="cd08067">
    <property type="entry name" value="MPN_2A_DUB"/>
    <property type="match status" value="1"/>
</dbReference>
<evidence type="ECO:0000256" key="4">
    <source>
        <dbReference type="ARBA" id="ARBA00023242"/>
    </source>
</evidence>
<feature type="domain" description="Myb-like" evidence="6">
    <location>
        <begin position="122"/>
        <end position="168"/>
    </location>
</feature>
<dbReference type="InterPro" id="IPR036388">
    <property type="entry name" value="WH-like_DNA-bd_sf"/>
</dbReference>
<dbReference type="Pfam" id="PF04433">
    <property type="entry name" value="SWIRM"/>
    <property type="match status" value="1"/>
</dbReference>
<organism evidence="11 12">
    <name type="scientific">Absidia repens</name>
    <dbReference type="NCBI Taxonomy" id="90262"/>
    <lineage>
        <taxon>Eukaryota</taxon>
        <taxon>Fungi</taxon>
        <taxon>Fungi incertae sedis</taxon>
        <taxon>Mucoromycota</taxon>
        <taxon>Mucoromycotina</taxon>
        <taxon>Mucoromycetes</taxon>
        <taxon>Mucorales</taxon>
        <taxon>Cunninghamellaceae</taxon>
        <taxon>Absidia</taxon>
    </lineage>
</organism>
<dbReference type="PROSITE" id="PS51293">
    <property type="entry name" value="SANT"/>
    <property type="match status" value="1"/>
</dbReference>
<dbReference type="GO" id="GO:0003677">
    <property type="term" value="F:DNA binding"/>
    <property type="evidence" value="ECO:0007669"/>
    <property type="project" value="UniProtKB-KW"/>
</dbReference>
<feature type="domain" description="MPN" evidence="7">
    <location>
        <begin position="586"/>
        <end position="724"/>
    </location>
</feature>
<dbReference type="SUPFAM" id="SSF102712">
    <property type="entry name" value="JAB1/MPN domain"/>
    <property type="match status" value="1"/>
</dbReference>
<dbReference type="Gene3D" id="1.10.10.10">
    <property type="entry name" value="Winged helix-like DNA-binding domain superfamily/Winged helix DNA-binding domain"/>
    <property type="match status" value="1"/>
</dbReference>
<feature type="compositionally biased region" description="Polar residues" evidence="5">
    <location>
        <begin position="226"/>
        <end position="236"/>
    </location>
</feature>
<accession>A0A1X2IYU3</accession>
<dbReference type="GO" id="GO:0010468">
    <property type="term" value="P:regulation of gene expression"/>
    <property type="evidence" value="ECO:0007669"/>
    <property type="project" value="UniProtKB-ARBA"/>
</dbReference>
<keyword evidence="4" id="KW-0539">Nucleus</keyword>
<dbReference type="Pfam" id="PF01398">
    <property type="entry name" value="JAB"/>
    <property type="match status" value="1"/>
</dbReference>
<keyword evidence="1" id="KW-0805">Transcription regulation</keyword>
<evidence type="ECO:0000259" key="7">
    <source>
        <dbReference type="PROSITE" id="PS50249"/>
    </source>
</evidence>
<comment type="caution">
    <text evidence="11">The sequence shown here is derived from an EMBL/GenBank/DDBJ whole genome shotgun (WGS) entry which is preliminary data.</text>
</comment>
<dbReference type="InterPro" id="IPR000555">
    <property type="entry name" value="JAMM/MPN+_dom"/>
</dbReference>
<dbReference type="Gene3D" id="1.10.10.60">
    <property type="entry name" value="Homeodomain-like"/>
    <property type="match status" value="1"/>
</dbReference>
<dbReference type="PROSITE" id="PS51294">
    <property type="entry name" value="HTH_MYB"/>
    <property type="match status" value="1"/>
</dbReference>
<feature type="region of interest" description="Disordered" evidence="5">
    <location>
        <begin position="208"/>
        <end position="313"/>
    </location>
</feature>
<dbReference type="FunFam" id="1.10.10.10:FF:000020">
    <property type="entry name" value="SWI/SNF complex subunit SMARCC2 isoform c"/>
    <property type="match status" value="1"/>
</dbReference>
<keyword evidence="3" id="KW-0804">Transcription</keyword>
<evidence type="ECO:0000259" key="10">
    <source>
        <dbReference type="PROSITE" id="PS51294"/>
    </source>
</evidence>
<dbReference type="SUPFAM" id="SSF46689">
    <property type="entry name" value="Homeodomain-like"/>
    <property type="match status" value="2"/>
</dbReference>
<dbReference type="InterPro" id="IPR001005">
    <property type="entry name" value="SANT/Myb"/>
</dbReference>
<sequence>MTTEEEIIDIGDTGSITESPPALPLNTEQATTTVPAQTDHAWEDNMYTDMDSESRTLIEQMLAEEEFYYGKNTMTTVKRQKKLEGTTKKKTGTKKRKVDSGSRDYAGDKTTGISSASLPSHKTRWTSEEDSHLKLALEKFGYGNWKPIADFVKTRNPLQCKNRARHWAVYEKDNLPTPSTQISSSTTAENTTESAKCQLDDVAATLHSKSTETNATDTNVDDVKFDTSSPRNSDISRMNDGDDDENISVEDDDDPVSLPAPFTMKEEPVESGSQHTKASNNLTANGDMDRDDAENISDGNSLPHGLITSDDSVDIKQQNEVNNDKLAEDEQQYLNTIPPSTVTAQTTTIHEEQNDNGSENIDDTKPIDIPSSNQENDDIIKSFDPHIISQEEKTNNPEWFHNKQSKSPGRYLKIRNHMLNCWQACRPRYLTKTSSRKALKDCGDVNAIGRVHSYLENIGAINVNCTNAAPRPPRRNSLNTTTMDIKNNDNGSDDDADLYGAADLLIGYDGPRKRKVRNEKGEWVDPKELEGRVIEHGQPKAPVKSKRIIKRSQHYYSNDDFGRGYDPFRLIPVEYYDDHYAAPFTVEITSNSLLVMDFHSHLAHTEIIGLLGGTYETDSISGGKRLVVKSVFPCKSTSTGIQCEMDPESEMKARDVFAASGYIVVGWYHSHPTFEPHPSIRDIENQTSYQTLFRHEKTGDEPFIGVIVTPYDLSIASDQSQIQYLHISNQWTEHHAFRVPYACRRVVRHDDHVPEIVLMQIQELVDEFKDYEHKMNMLSTYGTRSRLEKLLDSLRSNLFMDLKQANIFLEFVRSLILDVFVDEEDERIQNIKQDDDATASESLTHPQPQSEHSPYQ</sequence>
<dbReference type="PANTHER" id="PTHR10410">
    <property type="entry name" value="EUKARYOTIC TRANSLATION INITIATION FACTOR 3 -RELATED"/>
    <property type="match status" value="1"/>
</dbReference>
<feature type="compositionally biased region" description="Basic residues" evidence="5">
    <location>
        <begin position="88"/>
        <end position="97"/>
    </location>
</feature>
<evidence type="ECO:0000259" key="8">
    <source>
        <dbReference type="PROSITE" id="PS50934"/>
    </source>
</evidence>
<name>A0A1X2IYU3_9FUNG</name>
<dbReference type="Proteomes" id="UP000193560">
    <property type="component" value="Unassembled WGS sequence"/>
</dbReference>
<evidence type="ECO:0000259" key="9">
    <source>
        <dbReference type="PROSITE" id="PS51293"/>
    </source>
</evidence>
<dbReference type="OrthoDB" id="118550at2759"/>
<feature type="region of interest" description="Disordered" evidence="5">
    <location>
        <begin position="830"/>
        <end position="856"/>
    </location>
</feature>
<dbReference type="InterPro" id="IPR037518">
    <property type="entry name" value="MPN"/>
</dbReference>
<dbReference type="PROSITE" id="PS50090">
    <property type="entry name" value="MYB_LIKE"/>
    <property type="match status" value="1"/>
</dbReference>
<dbReference type="SMART" id="SM00717">
    <property type="entry name" value="SANT"/>
    <property type="match status" value="1"/>
</dbReference>
<feature type="region of interest" description="Disordered" evidence="5">
    <location>
        <begin position="1"/>
        <end position="34"/>
    </location>
</feature>
<dbReference type="STRING" id="90262.A0A1X2IYU3"/>
<evidence type="ECO:0000259" key="6">
    <source>
        <dbReference type="PROSITE" id="PS50090"/>
    </source>
</evidence>
<feature type="domain" description="HTH myb-type" evidence="10">
    <location>
        <begin position="122"/>
        <end position="172"/>
    </location>
</feature>
<dbReference type="GO" id="GO:0008237">
    <property type="term" value="F:metallopeptidase activity"/>
    <property type="evidence" value="ECO:0007669"/>
    <property type="project" value="InterPro"/>
</dbReference>
<feature type="region of interest" description="Disordered" evidence="5">
    <location>
        <begin position="83"/>
        <end position="126"/>
    </location>
</feature>
<dbReference type="CDD" id="cd00167">
    <property type="entry name" value="SANT"/>
    <property type="match status" value="1"/>
</dbReference>
<evidence type="ECO:0000256" key="5">
    <source>
        <dbReference type="SAM" id="MobiDB-lite"/>
    </source>
</evidence>
<feature type="region of interest" description="Disordered" evidence="5">
    <location>
        <begin position="171"/>
        <end position="195"/>
    </location>
</feature>
<proteinExistence type="predicted"/>
<reference evidence="11 12" key="1">
    <citation type="submission" date="2016-07" db="EMBL/GenBank/DDBJ databases">
        <title>Pervasive Adenine N6-methylation of Active Genes in Fungi.</title>
        <authorList>
            <consortium name="DOE Joint Genome Institute"/>
            <person name="Mondo S.J."/>
            <person name="Dannebaum R.O."/>
            <person name="Kuo R.C."/>
            <person name="Labutti K."/>
            <person name="Haridas S."/>
            <person name="Kuo A."/>
            <person name="Salamov A."/>
            <person name="Ahrendt S.R."/>
            <person name="Lipzen A."/>
            <person name="Sullivan W."/>
            <person name="Andreopoulos W.B."/>
            <person name="Clum A."/>
            <person name="Lindquist E."/>
            <person name="Daum C."/>
            <person name="Ramamoorthy G.K."/>
            <person name="Gryganskyi A."/>
            <person name="Culley D."/>
            <person name="Magnuson J.K."/>
            <person name="James T.Y."/>
            <person name="O'Malley M.A."/>
            <person name="Stajich J.E."/>
            <person name="Spatafora J.W."/>
            <person name="Visel A."/>
            <person name="Grigoriev I.V."/>
        </authorList>
    </citation>
    <scope>NUCLEOTIDE SEQUENCE [LARGE SCALE GENOMIC DNA]</scope>
    <source>
        <strain evidence="11 12">NRRL 1336</strain>
    </source>
</reference>
<protein>
    <submittedName>
        <fullName evidence="11">Uncharacterized protein</fullName>
    </submittedName>
</protein>
<feature type="compositionally biased region" description="Low complexity" evidence="5">
    <location>
        <begin position="176"/>
        <end position="195"/>
    </location>
</feature>
<feature type="compositionally biased region" description="Acidic residues" evidence="5">
    <location>
        <begin position="241"/>
        <end position="255"/>
    </location>
</feature>
<dbReference type="AlphaFoldDB" id="A0A1X2IYU3"/>
<dbReference type="Gene3D" id="3.40.140.10">
    <property type="entry name" value="Cytidine Deaminase, domain 2"/>
    <property type="match status" value="1"/>
</dbReference>
<evidence type="ECO:0000256" key="1">
    <source>
        <dbReference type="ARBA" id="ARBA00023015"/>
    </source>
</evidence>
<feature type="domain" description="SANT" evidence="9">
    <location>
        <begin position="120"/>
        <end position="172"/>
    </location>
</feature>
<evidence type="ECO:0000256" key="2">
    <source>
        <dbReference type="ARBA" id="ARBA00023125"/>
    </source>
</evidence>
<dbReference type="Pfam" id="PF00249">
    <property type="entry name" value="Myb_DNA-binding"/>
    <property type="match status" value="1"/>
</dbReference>
<dbReference type="EMBL" id="MCGE01000002">
    <property type="protein sequence ID" value="ORZ24463.1"/>
    <property type="molecule type" value="Genomic_DNA"/>
</dbReference>
<feature type="compositionally biased region" description="Polar residues" evidence="5">
    <location>
        <begin position="208"/>
        <end position="218"/>
    </location>
</feature>
<feature type="compositionally biased region" description="Polar residues" evidence="5">
    <location>
        <begin position="839"/>
        <end position="856"/>
    </location>
</feature>
<feature type="compositionally biased region" description="Polar residues" evidence="5">
    <location>
        <begin position="111"/>
        <end position="120"/>
    </location>
</feature>
<gene>
    <name evidence="11" type="ORF">BCR42DRAFT_486732</name>
</gene>
<feature type="region of interest" description="Disordered" evidence="5">
    <location>
        <begin position="351"/>
        <end position="378"/>
    </location>
</feature>
<keyword evidence="2" id="KW-0238">DNA-binding</keyword>
<evidence type="ECO:0000256" key="3">
    <source>
        <dbReference type="ARBA" id="ARBA00023163"/>
    </source>
</evidence>
<evidence type="ECO:0000313" key="12">
    <source>
        <dbReference type="Proteomes" id="UP000193560"/>
    </source>
</evidence>
<dbReference type="PROSITE" id="PS50934">
    <property type="entry name" value="SWIRM"/>
    <property type="match status" value="1"/>
</dbReference>